<protein>
    <recommendedName>
        <fullName evidence="4">DUF4400 domain-containing protein</fullName>
    </recommendedName>
</protein>
<reference evidence="2 3" key="1">
    <citation type="submission" date="2018-03" db="EMBL/GenBank/DDBJ databases">
        <title>Ahniella affigens gen. nov., sp. nov., a gammaproteobacterium isolated from sandy soil near a stream.</title>
        <authorList>
            <person name="Ko Y."/>
            <person name="Kim J.-H."/>
        </authorList>
    </citation>
    <scope>NUCLEOTIDE SEQUENCE [LARGE SCALE GENOMIC DNA]</scope>
    <source>
        <strain evidence="2 3">D13</strain>
    </source>
</reference>
<feature type="transmembrane region" description="Helical" evidence="1">
    <location>
        <begin position="161"/>
        <end position="179"/>
    </location>
</feature>
<reference evidence="2 3" key="2">
    <citation type="submission" date="2018-03" db="EMBL/GenBank/DDBJ databases">
        <authorList>
            <person name="Keele B.F."/>
        </authorList>
    </citation>
    <scope>NUCLEOTIDE SEQUENCE [LARGE SCALE GENOMIC DNA]</scope>
    <source>
        <strain evidence="2 3">D13</strain>
    </source>
</reference>
<dbReference type="RefSeq" id="WP_106893013.1">
    <property type="nucleotide sequence ID" value="NZ_CP027860.1"/>
</dbReference>
<gene>
    <name evidence="2" type="ORF">C7S18_18820</name>
</gene>
<keyword evidence="1" id="KW-0472">Membrane</keyword>
<feature type="transmembrane region" description="Helical" evidence="1">
    <location>
        <begin position="96"/>
        <end position="117"/>
    </location>
</feature>
<evidence type="ECO:0008006" key="4">
    <source>
        <dbReference type="Google" id="ProtNLM"/>
    </source>
</evidence>
<keyword evidence="3" id="KW-1185">Reference proteome</keyword>
<evidence type="ECO:0000256" key="1">
    <source>
        <dbReference type="SAM" id="Phobius"/>
    </source>
</evidence>
<accession>A0A2P1PWD6</accession>
<dbReference type="EMBL" id="CP027860">
    <property type="protein sequence ID" value="AVP99094.1"/>
    <property type="molecule type" value="Genomic_DNA"/>
</dbReference>
<dbReference type="Pfam" id="PF14348">
    <property type="entry name" value="DtrJ-like"/>
    <property type="match status" value="1"/>
</dbReference>
<keyword evidence="1" id="KW-1133">Transmembrane helix</keyword>
<dbReference type="AlphaFoldDB" id="A0A2P1PWD6"/>
<keyword evidence="1" id="KW-0812">Transmembrane</keyword>
<dbReference type="KEGG" id="xba:C7S18_18820"/>
<feature type="transmembrane region" description="Helical" evidence="1">
    <location>
        <begin position="137"/>
        <end position="155"/>
    </location>
</feature>
<evidence type="ECO:0000313" key="3">
    <source>
        <dbReference type="Proteomes" id="UP000241074"/>
    </source>
</evidence>
<sequence length="186" mass="20717">MTQLDWLRAWVSLLLVALCLILLVAPGILAQSTVSVRTELVRLLPEPHADVVTSQAADWAQRVMPSDPVGSHPAGSLGDLQQHLSQWSYLVRLRAAMLWFIAPWFMVIGTAALLDGWIARRIRQATFRPSNALLHRLALISLKAAFLGLLSYVLMPLPWPSQLLPCLLFGMLLALRVLLAETQKRL</sequence>
<proteinExistence type="predicted"/>
<dbReference type="InterPro" id="IPR022266">
    <property type="entry name" value="DtrJ-like"/>
</dbReference>
<evidence type="ECO:0000313" key="2">
    <source>
        <dbReference type="EMBL" id="AVP99094.1"/>
    </source>
</evidence>
<dbReference type="Proteomes" id="UP000241074">
    <property type="component" value="Chromosome"/>
</dbReference>
<name>A0A2P1PWD6_9GAMM</name>
<organism evidence="2 3">
    <name type="scientific">Ahniella affigens</name>
    <dbReference type="NCBI Taxonomy" id="2021234"/>
    <lineage>
        <taxon>Bacteria</taxon>
        <taxon>Pseudomonadati</taxon>
        <taxon>Pseudomonadota</taxon>
        <taxon>Gammaproteobacteria</taxon>
        <taxon>Lysobacterales</taxon>
        <taxon>Rhodanobacteraceae</taxon>
        <taxon>Ahniella</taxon>
    </lineage>
</organism>